<protein>
    <submittedName>
        <fullName evidence="3">AAA domain-containing protein</fullName>
    </submittedName>
</protein>
<dbReference type="Gene3D" id="3.40.50.300">
    <property type="entry name" value="P-loop containing nucleotide triphosphate hydrolases"/>
    <property type="match status" value="2"/>
</dbReference>
<sequence>MANHEVELLFTSPPMVPSPLVTSHLRAFLVFGTSEKVGKTVMSTHLLNAARTFRPKESASYVKLFSMNRDDDHLQQYAPGVDNALFHHAKHHYGPLPTVNDFKKNKVYTDNDIFHEIQKYASCRDNKPGWLLIEMTGGAHSPTPTGTSQADAFAELKVPVILVGEATIDGVSHTKSAFESLRVRSYAVAAVLLFRVSSHNSQDHCHMSLVSFFQRYRIPVYMFDRPPSRSLISSRDRKNMAAYYEHVLWNGVAGKVLMELESLFSRRSGMGASSASYDSLSSSALASSWPLPTAGH</sequence>
<evidence type="ECO:0000256" key="1">
    <source>
        <dbReference type="ARBA" id="ARBA00022576"/>
    </source>
</evidence>
<dbReference type="PANTHER" id="PTHR42684:SF3">
    <property type="entry name" value="ADENOSYLMETHIONINE-8-AMINO-7-OXONONANOATE AMINOTRANSFERASE"/>
    <property type="match status" value="1"/>
</dbReference>
<reference evidence="3" key="1">
    <citation type="journal article" date="2023" name="Mol. Phylogenet. Evol.">
        <title>Genome-scale phylogeny and comparative genomics of the fungal order Sordariales.</title>
        <authorList>
            <person name="Hensen N."/>
            <person name="Bonometti L."/>
            <person name="Westerberg I."/>
            <person name="Brannstrom I.O."/>
            <person name="Guillou S."/>
            <person name="Cros-Aarteil S."/>
            <person name="Calhoun S."/>
            <person name="Haridas S."/>
            <person name="Kuo A."/>
            <person name="Mondo S."/>
            <person name="Pangilinan J."/>
            <person name="Riley R."/>
            <person name="LaButti K."/>
            <person name="Andreopoulos B."/>
            <person name="Lipzen A."/>
            <person name="Chen C."/>
            <person name="Yan M."/>
            <person name="Daum C."/>
            <person name="Ng V."/>
            <person name="Clum A."/>
            <person name="Steindorff A."/>
            <person name="Ohm R.A."/>
            <person name="Martin F."/>
            <person name="Silar P."/>
            <person name="Natvig D.O."/>
            <person name="Lalanne C."/>
            <person name="Gautier V."/>
            <person name="Ament-Velasquez S.L."/>
            <person name="Kruys A."/>
            <person name="Hutchinson M.I."/>
            <person name="Powell A.J."/>
            <person name="Barry K."/>
            <person name="Miller A.N."/>
            <person name="Grigoriev I.V."/>
            <person name="Debuchy R."/>
            <person name="Gladieux P."/>
            <person name="Hiltunen Thoren M."/>
            <person name="Johannesson H."/>
        </authorList>
    </citation>
    <scope>NUCLEOTIDE SEQUENCE</scope>
    <source>
        <strain evidence="3">SMH4131-1</strain>
    </source>
</reference>
<evidence type="ECO:0000313" key="3">
    <source>
        <dbReference type="EMBL" id="KAK3317270.1"/>
    </source>
</evidence>
<dbReference type="EMBL" id="JAUEPO010000007">
    <property type="protein sequence ID" value="KAK3317270.1"/>
    <property type="molecule type" value="Genomic_DNA"/>
</dbReference>
<dbReference type="GO" id="GO:0004015">
    <property type="term" value="F:adenosylmethionine-8-amino-7-oxononanoate transaminase activity"/>
    <property type="evidence" value="ECO:0007669"/>
    <property type="project" value="TreeGrafter"/>
</dbReference>
<dbReference type="CDD" id="cd03109">
    <property type="entry name" value="DTBS"/>
    <property type="match status" value="1"/>
</dbReference>
<gene>
    <name evidence="3" type="ORF">B0T19DRAFT_404977</name>
</gene>
<proteinExistence type="predicted"/>
<dbReference type="GO" id="GO:0009102">
    <property type="term" value="P:biotin biosynthetic process"/>
    <property type="evidence" value="ECO:0007669"/>
    <property type="project" value="TreeGrafter"/>
</dbReference>
<keyword evidence="1" id="KW-0032">Aminotransferase</keyword>
<dbReference type="Proteomes" id="UP001286456">
    <property type="component" value="Unassembled WGS sequence"/>
</dbReference>
<dbReference type="GO" id="GO:0005739">
    <property type="term" value="C:mitochondrion"/>
    <property type="evidence" value="ECO:0007669"/>
    <property type="project" value="TreeGrafter"/>
</dbReference>
<reference evidence="3" key="2">
    <citation type="submission" date="2023-06" db="EMBL/GenBank/DDBJ databases">
        <authorList>
            <consortium name="Lawrence Berkeley National Laboratory"/>
            <person name="Haridas S."/>
            <person name="Hensen N."/>
            <person name="Bonometti L."/>
            <person name="Westerberg I."/>
            <person name="Brannstrom I.O."/>
            <person name="Guillou S."/>
            <person name="Cros-Aarteil S."/>
            <person name="Calhoun S."/>
            <person name="Kuo A."/>
            <person name="Mondo S."/>
            <person name="Pangilinan J."/>
            <person name="Riley R."/>
            <person name="Labutti K."/>
            <person name="Andreopoulos B."/>
            <person name="Lipzen A."/>
            <person name="Chen C."/>
            <person name="Yanf M."/>
            <person name="Daum C."/>
            <person name="Ng V."/>
            <person name="Clum A."/>
            <person name="Steindorff A."/>
            <person name="Ohm R."/>
            <person name="Martin F."/>
            <person name="Silar P."/>
            <person name="Natvig D."/>
            <person name="Lalanne C."/>
            <person name="Gautier V."/>
            <person name="Ament-Velasquez S.L."/>
            <person name="Kruys A."/>
            <person name="Hutchinson M.I."/>
            <person name="Powell A.J."/>
            <person name="Barry K."/>
            <person name="Miller A.N."/>
            <person name="Grigoriev I.V."/>
            <person name="Debuchy R."/>
            <person name="Gladieux P."/>
            <person name="Thoren M.H."/>
            <person name="Johannesson H."/>
        </authorList>
    </citation>
    <scope>NUCLEOTIDE SEQUENCE</scope>
    <source>
        <strain evidence="3">SMH4131-1</strain>
    </source>
</reference>
<dbReference type="PANTHER" id="PTHR42684">
    <property type="entry name" value="ADENOSYLMETHIONINE-8-AMINO-7-OXONONANOATE AMINOTRANSFERASE"/>
    <property type="match status" value="1"/>
</dbReference>
<keyword evidence="2" id="KW-0808">Transferase</keyword>
<keyword evidence="4" id="KW-1185">Reference proteome</keyword>
<dbReference type="InterPro" id="IPR027417">
    <property type="entry name" value="P-loop_NTPase"/>
</dbReference>
<dbReference type="GO" id="GO:0004141">
    <property type="term" value="F:dethiobiotin synthase activity"/>
    <property type="evidence" value="ECO:0007669"/>
    <property type="project" value="TreeGrafter"/>
</dbReference>
<evidence type="ECO:0000313" key="4">
    <source>
        <dbReference type="Proteomes" id="UP001286456"/>
    </source>
</evidence>
<comment type="caution">
    <text evidence="3">The sequence shown here is derived from an EMBL/GenBank/DDBJ whole genome shotgun (WGS) entry which is preliminary data.</text>
</comment>
<name>A0AAE0M323_9PEZI</name>
<organism evidence="3 4">
    <name type="scientific">Cercophora scortea</name>
    <dbReference type="NCBI Taxonomy" id="314031"/>
    <lineage>
        <taxon>Eukaryota</taxon>
        <taxon>Fungi</taxon>
        <taxon>Dikarya</taxon>
        <taxon>Ascomycota</taxon>
        <taxon>Pezizomycotina</taxon>
        <taxon>Sordariomycetes</taxon>
        <taxon>Sordariomycetidae</taxon>
        <taxon>Sordariales</taxon>
        <taxon>Lasiosphaeriaceae</taxon>
        <taxon>Cercophora</taxon>
    </lineage>
</organism>
<dbReference type="Pfam" id="PF13500">
    <property type="entry name" value="AAA_26"/>
    <property type="match status" value="1"/>
</dbReference>
<accession>A0AAE0M323</accession>
<evidence type="ECO:0000256" key="2">
    <source>
        <dbReference type="ARBA" id="ARBA00022679"/>
    </source>
</evidence>
<dbReference type="SUPFAM" id="SSF52540">
    <property type="entry name" value="P-loop containing nucleoside triphosphate hydrolases"/>
    <property type="match status" value="1"/>
</dbReference>
<dbReference type="AlphaFoldDB" id="A0AAE0M323"/>